<comment type="similarity">
    <text evidence="1">Belongs to the small GTPase superfamily. RGK family.</text>
</comment>
<dbReference type="InterPro" id="IPR001806">
    <property type="entry name" value="Small_GTPase"/>
</dbReference>
<dbReference type="PROSITE" id="PS51421">
    <property type="entry name" value="RAS"/>
    <property type="match status" value="1"/>
</dbReference>
<dbReference type="Pfam" id="PF00071">
    <property type="entry name" value="Ras"/>
    <property type="match status" value="1"/>
</dbReference>
<dbReference type="GO" id="GO:0005246">
    <property type="term" value="F:calcium channel regulator activity"/>
    <property type="evidence" value="ECO:0007669"/>
    <property type="project" value="TreeGrafter"/>
</dbReference>
<feature type="compositionally biased region" description="Basic and acidic residues" evidence="3">
    <location>
        <begin position="84"/>
        <end position="96"/>
    </location>
</feature>
<dbReference type="SMART" id="SM00173">
    <property type="entry name" value="RAS"/>
    <property type="match status" value="1"/>
</dbReference>
<organism evidence="4 5">
    <name type="scientific">Anopheles atroparvus</name>
    <name type="common">European mosquito</name>
    <dbReference type="NCBI Taxonomy" id="41427"/>
    <lineage>
        <taxon>Eukaryota</taxon>
        <taxon>Metazoa</taxon>
        <taxon>Ecdysozoa</taxon>
        <taxon>Arthropoda</taxon>
        <taxon>Hexapoda</taxon>
        <taxon>Insecta</taxon>
        <taxon>Pterygota</taxon>
        <taxon>Neoptera</taxon>
        <taxon>Endopterygota</taxon>
        <taxon>Diptera</taxon>
        <taxon>Nematocera</taxon>
        <taxon>Culicoidea</taxon>
        <taxon>Culicidae</taxon>
        <taxon>Anophelinae</taxon>
        <taxon>Anopheles</taxon>
    </lineage>
</organism>
<evidence type="ECO:0000313" key="4">
    <source>
        <dbReference type="EnsemblMetazoa" id="ENSAATROPP005775"/>
    </source>
</evidence>
<dbReference type="GO" id="GO:0005886">
    <property type="term" value="C:plasma membrane"/>
    <property type="evidence" value="ECO:0007669"/>
    <property type="project" value="TreeGrafter"/>
</dbReference>
<dbReference type="AlphaFoldDB" id="A0AAG5D4G2"/>
<evidence type="ECO:0000313" key="5">
    <source>
        <dbReference type="Proteomes" id="UP000075880"/>
    </source>
</evidence>
<dbReference type="SMART" id="SM00175">
    <property type="entry name" value="RAB"/>
    <property type="match status" value="1"/>
</dbReference>
<dbReference type="PROSITE" id="PS51419">
    <property type="entry name" value="RAB"/>
    <property type="match status" value="1"/>
</dbReference>
<dbReference type="Gene3D" id="3.40.50.300">
    <property type="entry name" value="P-loop containing nucleotide triphosphate hydrolases"/>
    <property type="match status" value="1"/>
</dbReference>
<protein>
    <recommendedName>
        <fullName evidence="6">GTP-binding protein RAD</fullName>
    </recommendedName>
</protein>
<name>A0AAG5D4G2_ANOAO</name>
<reference evidence="4" key="1">
    <citation type="submission" date="2024-04" db="UniProtKB">
        <authorList>
            <consortium name="EnsemblMetazoa"/>
        </authorList>
    </citation>
    <scope>IDENTIFICATION</scope>
    <source>
        <strain evidence="4">EBRO</strain>
    </source>
</reference>
<evidence type="ECO:0008006" key="6">
    <source>
        <dbReference type="Google" id="ProtNLM"/>
    </source>
</evidence>
<dbReference type="PANTHER" id="PTHR45775:SF1">
    <property type="entry name" value="RAD, GEM_KIR FAMILY MEMBER 3, ISOFORM E"/>
    <property type="match status" value="1"/>
</dbReference>
<dbReference type="SUPFAM" id="SSF52540">
    <property type="entry name" value="P-loop containing nucleoside triphosphate hydrolases"/>
    <property type="match status" value="1"/>
</dbReference>
<dbReference type="InterPro" id="IPR051641">
    <property type="entry name" value="RGK_GTP-binding_reg"/>
</dbReference>
<evidence type="ECO:0000256" key="3">
    <source>
        <dbReference type="SAM" id="MobiDB-lite"/>
    </source>
</evidence>
<evidence type="ECO:0000256" key="1">
    <source>
        <dbReference type="ARBA" id="ARBA00008846"/>
    </source>
</evidence>
<dbReference type="GO" id="GO:0005525">
    <property type="term" value="F:GTP binding"/>
    <property type="evidence" value="ECO:0007669"/>
    <property type="project" value="InterPro"/>
</dbReference>
<keyword evidence="5" id="KW-1185">Reference proteome</keyword>
<dbReference type="Proteomes" id="UP000075880">
    <property type="component" value="Unassembled WGS sequence"/>
</dbReference>
<keyword evidence="2" id="KW-0597">Phosphoprotein</keyword>
<dbReference type="PANTHER" id="PTHR45775">
    <property type="entry name" value="RAD, GEM/KIR FAMILY MEMBER 2, ISOFORM C"/>
    <property type="match status" value="1"/>
</dbReference>
<dbReference type="PRINTS" id="PR00449">
    <property type="entry name" value="RASTRNSFRMNG"/>
</dbReference>
<dbReference type="InterPro" id="IPR027417">
    <property type="entry name" value="P-loop_NTPase"/>
</dbReference>
<sequence length="425" mass="47060">MTMADEIGSSARPAYKKRSSSISAPACASLETIISPPSEGETPDSGTPGYRRRKPATRSQSARMTGPRSVRRKPQPPPQTLQDSRGHCTSEPRLNDSETPPPQKRRGSQRRPMHNSATPRKSNAFLDVPQINLQHLQLDDQEDDDNIRLRTFSSSKQGVVNRGDSFRRRRSRSNSLAPVSPVRVVDEVLTPPTGPIESFCVMMIGAPGVGKGALLSQFRSSECINAYDTRESSGEQNISIILNGEESELKFVTDSIGNKDEMLQADAFLVVFSVVDKATFSRADQLLNMLHDMDVSRSRPTILVANKIDLARSRAVSTQDGKCLACTHKIKFIEVSVAINHNVDELLAGILSQIRLKREQSAVQEAAEPCSTHADMQGTREPSSSAHWYKNRSVVRASMKARQMITWIFGKEDTKFKNCENLQVL</sequence>
<feature type="compositionally biased region" description="Basic residues" evidence="3">
    <location>
        <begin position="103"/>
        <end position="113"/>
    </location>
</feature>
<feature type="region of interest" description="Disordered" evidence="3">
    <location>
        <begin position="1"/>
        <end position="125"/>
    </location>
</feature>
<dbReference type="GO" id="GO:0003924">
    <property type="term" value="F:GTPase activity"/>
    <property type="evidence" value="ECO:0007669"/>
    <property type="project" value="InterPro"/>
</dbReference>
<dbReference type="EnsemblMetazoa" id="ENSAATROPT006363">
    <property type="protein sequence ID" value="ENSAATROPP005775"/>
    <property type="gene ID" value="ENSAATROPG005152"/>
</dbReference>
<dbReference type="FunFam" id="3.40.50.300:FF:000664">
    <property type="entry name" value="Uncharacterized protein, isoform B"/>
    <property type="match status" value="1"/>
</dbReference>
<feature type="region of interest" description="Disordered" evidence="3">
    <location>
        <begin position="157"/>
        <end position="177"/>
    </location>
</feature>
<evidence type="ECO:0000256" key="2">
    <source>
        <dbReference type="ARBA" id="ARBA00022553"/>
    </source>
</evidence>
<proteinExistence type="inferred from homology"/>
<accession>A0AAG5D4G2</accession>